<evidence type="ECO:0000313" key="2">
    <source>
        <dbReference type="Proteomes" id="UP001246858"/>
    </source>
</evidence>
<proteinExistence type="predicted"/>
<dbReference type="EMBL" id="JAVDTF010000007">
    <property type="protein sequence ID" value="MDR6786528.1"/>
    <property type="molecule type" value="Genomic_DNA"/>
</dbReference>
<accession>A0ACC6L5E7</accession>
<keyword evidence="2" id="KW-1185">Reference proteome</keyword>
<organism evidence="1 2">
    <name type="scientific">Pedobacter africanus</name>
    <dbReference type="NCBI Taxonomy" id="151894"/>
    <lineage>
        <taxon>Bacteria</taxon>
        <taxon>Pseudomonadati</taxon>
        <taxon>Bacteroidota</taxon>
        <taxon>Sphingobacteriia</taxon>
        <taxon>Sphingobacteriales</taxon>
        <taxon>Sphingobacteriaceae</taxon>
        <taxon>Pedobacter</taxon>
    </lineage>
</organism>
<protein>
    <submittedName>
        <fullName evidence="1">Uncharacterized protein</fullName>
    </submittedName>
</protein>
<reference evidence="1" key="1">
    <citation type="submission" date="2023-07" db="EMBL/GenBank/DDBJ databases">
        <title>Sorghum-associated microbial communities from plants grown in Nebraska, USA.</title>
        <authorList>
            <person name="Schachtman D."/>
        </authorList>
    </citation>
    <scope>NUCLEOTIDE SEQUENCE</scope>
    <source>
        <strain evidence="1">2697</strain>
    </source>
</reference>
<sequence>MEDAIKGLVPHVLSFIVSEFCKYGFLLAYEKDLSDLKGLIEPDSIAAEDFELLDAVDDEVVQLLLRSIDKVINCSKTFFLINNLDELEVMENEEYNQLASDNYYIYIIEWENKDYDDVLVNLNAVYFTISRLLYHTATQLRMGQIELPDEFYDDEFLDKYTELLNQSLQANDKNVDLLYDLIADLNTDLLDIDKIS</sequence>
<gene>
    <name evidence="1" type="ORF">J2X78_005123</name>
</gene>
<evidence type="ECO:0000313" key="1">
    <source>
        <dbReference type="EMBL" id="MDR6786528.1"/>
    </source>
</evidence>
<comment type="caution">
    <text evidence="1">The sequence shown here is derived from an EMBL/GenBank/DDBJ whole genome shotgun (WGS) entry which is preliminary data.</text>
</comment>
<dbReference type="Proteomes" id="UP001246858">
    <property type="component" value="Unassembled WGS sequence"/>
</dbReference>
<name>A0ACC6L5E7_9SPHI</name>